<dbReference type="Proteomes" id="UP000375525">
    <property type="component" value="Unassembled WGS sequence"/>
</dbReference>
<organism evidence="1 2">
    <name type="scientific">Pseudomonas fluorescens</name>
    <dbReference type="NCBI Taxonomy" id="294"/>
    <lineage>
        <taxon>Bacteria</taxon>
        <taxon>Pseudomonadati</taxon>
        <taxon>Pseudomonadota</taxon>
        <taxon>Gammaproteobacteria</taxon>
        <taxon>Pseudomonadales</taxon>
        <taxon>Pseudomonadaceae</taxon>
        <taxon>Pseudomonas</taxon>
    </lineage>
</organism>
<proteinExistence type="predicted"/>
<sequence>MDRLSAVSVRHRLCPSAPPRCKPDTTFGTVNADVLVDSLAGFKPMNFVEFIRKSPWLT</sequence>
<evidence type="ECO:0000313" key="2">
    <source>
        <dbReference type="Proteomes" id="UP000375525"/>
    </source>
</evidence>
<evidence type="ECO:0000313" key="1">
    <source>
        <dbReference type="EMBL" id="VVO97391.1"/>
    </source>
</evidence>
<reference evidence="1 2" key="1">
    <citation type="submission" date="2019-09" db="EMBL/GenBank/DDBJ databases">
        <authorList>
            <person name="Chandra G."/>
            <person name="Truman W A."/>
        </authorList>
    </citation>
    <scope>NUCLEOTIDE SEQUENCE [LARGE SCALE GENOMIC DNA]</scope>
    <source>
        <strain evidence="1">PS880</strain>
    </source>
</reference>
<accession>A0A5E7K5X6</accession>
<protein>
    <submittedName>
        <fullName evidence="1">Uncharacterized protein</fullName>
    </submittedName>
</protein>
<dbReference type="EMBL" id="CABVIH010000012">
    <property type="protein sequence ID" value="VVO97391.1"/>
    <property type="molecule type" value="Genomic_DNA"/>
</dbReference>
<name>A0A5E7K5X6_PSEFL</name>
<dbReference type="AlphaFoldDB" id="A0A5E7K5X6"/>
<gene>
    <name evidence="1" type="ORF">PS880_02626</name>
</gene>